<name>A0A6S6SQ07_9BACT</name>
<protein>
    <submittedName>
        <fullName evidence="4">Deacylase</fullName>
    </submittedName>
</protein>
<dbReference type="InterPro" id="IPR031489">
    <property type="entry name" value="Peptidase_M99"/>
</dbReference>
<dbReference type="Pfam" id="PF17129">
    <property type="entry name" value="Peptidase_M99_C"/>
    <property type="match status" value="1"/>
</dbReference>
<evidence type="ECO:0000313" key="4">
    <source>
        <dbReference type="EMBL" id="CAA6812498.1"/>
    </source>
</evidence>
<keyword evidence="1" id="KW-1133">Transmembrane helix</keyword>
<gene>
    <name evidence="4" type="ORF">HELGO_WM21721</name>
</gene>
<dbReference type="Pfam" id="PF17033">
    <property type="entry name" value="Peptidase_M99"/>
    <property type="match status" value="1"/>
</dbReference>
<evidence type="ECO:0000256" key="1">
    <source>
        <dbReference type="SAM" id="Phobius"/>
    </source>
</evidence>
<dbReference type="EMBL" id="CACVAW010000049">
    <property type="protein sequence ID" value="CAA6812498.1"/>
    <property type="molecule type" value="Genomic_DNA"/>
</dbReference>
<evidence type="ECO:0000259" key="3">
    <source>
        <dbReference type="Pfam" id="PF17129"/>
    </source>
</evidence>
<keyword evidence="1" id="KW-0472">Membrane</keyword>
<dbReference type="InterPro" id="IPR033397">
    <property type="entry name" value="Metallo_peptidase_C"/>
</dbReference>
<reference evidence="4" key="1">
    <citation type="submission" date="2020-01" db="EMBL/GenBank/DDBJ databases">
        <authorList>
            <person name="Meier V. D."/>
            <person name="Meier V D."/>
        </authorList>
    </citation>
    <scope>NUCLEOTIDE SEQUENCE</scope>
    <source>
        <strain evidence="4">HLG_WM_MAG_12</strain>
    </source>
</reference>
<feature type="domain" description="Metallo-carboxypeptidase C-terminal" evidence="3">
    <location>
        <begin position="340"/>
        <end position="436"/>
    </location>
</feature>
<accession>A0A6S6SQ07</accession>
<dbReference type="SUPFAM" id="SSF53187">
    <property type="entry name" value="Zn-dependent exopeptidases"/>
    <property type="match status" value="1"/>
</dbReference>
<keyword evidence="1" id="KW-0812">Transmembrane</keyword>
<sequence length="438" mass="51288">MFYDRITKFYTLRFFLKILLLFMFLVSQLWSMNLYKKGDSNENTMFLLSGIHGNERGAYLAACLVVTKYDIQKGSVWVIPNINMPSIIENKRGINGDMNRKFHKISEFDKDYQIVSRLKNFIAQDNINFLLNLHDGSGFYRPTVINSTYAPYRWGQSIVIDQKNMNHEFGNLYEISQNIINNINQNIYNSKHHFRTKNTKTNMGNASMSKSLSWFALNNNKPSITSETSFELDVITRVKHHLMVIEATMNELGIEYSRDFNLDNDEIKEVLYSGLDIVIEDVLLSLDGVKPVIKNVPLVSKTPKYKSSNPLISLREMDNVYNVLYGNEILTSIEPEYRDKSLTNMPVFVNIDNEFREFVHMPSVVNVKSHFSIEDSRYYRINVIGYVNNYEDETNIDIYRSNFIQDYAIDQNRNTYRVEVYDKRDDSFVGMFLIKYEE</sequence>
<organism evidence="4">
    <name type="scientific">uncultured Campylobacterales bacterium</name>
    <dbReference type="NCBI Taxonomy" id="352960"/>
    <lineage>
        <taxon>Bacteria</taxon>
        <taxon>Pseudomonadati</taxon>
        <taxon>Campylobacterota</taxon>
        <taxon>Epsilonproteobacteria</taxon>
        <taxon>Campylobacterales</taxon>
        <taxon>environmental samples</taxon>
    </lineage>
</organism>
<evidence type="ECO:0000259" key="2">
    <source>
        <dbReference type="Pfam" id="PF17033"/>
    </source>
</evidence>
<dbReference type="AlphaFoldDB" id="A0A6S6SQ07"/>
<dbReference type="Gene3D" id="3.40.630.10">
    <property type="entry name" value="Zn peptidases"/>
    <property type="match status" value="1"/>
</dbReference>
<feature type="domain" description="D,L-carboxypeptidase peptidase" evidence="2">
    <location>
        <begin position="41"/>
        <end position="269"/>
    </location>
</feature>
<feature type="transmembrane region" description="Helical" evidence="1">
    <location>
        <begin position="12"/>
        <end position="30"/>
    </location>
</feature>
<proteinExistence type="predicted"/>